<evidence type="ECO:0000313" key="2">
    <source>
        <dbReference type="Proteomes" id="UP001597383"/>
    </source>
</evidence>
<evidence type="ECO:0008006" key="3">
    <source>
        <dbReference type="Google" id="ProtNLM"/>
    </source>
</evidence>
<evidence type="ECO:0000313" key="1">
    <source>
        <dbReference type="EMBL" id="MFD2045062.1"/>
    </source>
</evidence>
<dbReference type="Proteomes" id="UP001597383">
    <property type="component" value="Unassembled WGS sequence"/>
</dbReference>
<dbReference type="EMBL" id="JBHUHQ010000016">
    <property type="protein sequence ID" value="MFD2045062.1"/>
    <property type="molecule type" value="Genomic_DNA"/>
</dbReference>
<sequence length="67" mass="7593">MRRKWIIEVVSGDGLTIGTLFSWKTAKILLKNVAGPVAFAANAYALSMWVYHFNELVNGYNALKNRY</sequence>
<gene>
    <name evidence="1" type="ORF">ACFSJF_12345</name>
</gene>
<dbReference type="RefSeq" id="WP_377557674.1">
    <property type="nucleotide sequence ID" value="NZ_JBHUHQ010000016.1"/>
</dbReference>
<keyword evidence="2" id="KW-1185">Reference proteome</keyword>
<comment type="caution">
    <text evidence="1">The sequence shown here is derived from an EMBL/GenBank/DDBJ whole genome shotgun (WGS) entry which is preliminary data.</text>
</comment>
<accession>A0ABW4VZP3</accession>
<name>A0ABW4VZP3_9BACI</name>
<protein>
    <recommendedName>
        <fullName evidence="3">DUF2061 domain-containing protein</fullName>
    </recommendedName>
</protein>
<reference evidence="2" key="1">
    <citation type="journal article" date="2019" name="Int. J. Syst. Evol. Microbiol.">
        <title>The Global Catalogue of Microorganisms (GCM) 10K type strain sequencing project: providing services to taxonomists for standard genome sequencing and annotation.</title>
        <authorList>
            <consortium name="The Broad Institute Genomics Platform"/>
            <consortium name="The Broad Institute Genome Sequencing Center for Infectious Disease"/>
            <person name="Wu L."/>
            <person name="Ma J."/>
        </authorList>
    </citation>
    <scope>NUCLEOTIDE SEQUENCE [LARGE SCALE GENOMIC DNA]</scope>
    <source>
        <strain evidence="2">R28</strain>
    </source>
</reference>
<proteinExistence type="predicted"/>
<organism evidence="1 2">
    <name type="scientific">Ornithinibacillus salinisoli</name>
    <dbReference type="NCBI Taxonomy" id="1848459"/>
    <lineage>
        <taxon>Bacteria</taxon>
        <taxon>Bacillati</taxon>
        <taxon>Bacillota</taxon>
        <taxon>Bacilli</taxon>
        <taxon>Bacillales</taxon>
        <taxon>Bacillaceae</taxon>
        <taxon>Ornithinibacillus</taxon>
    </lineage>
</organism>